<comment type="caution">
    <text evidence="1">The sequence shown here is derived from an EMBL/GenBank/DDBJ whole genome shotgun (WGS) entry which is preliminary data.</text>
</comment>
<keyword evidence="2" id="KW-1185">Reference proteome</keyword>
<accession>A0ACC3YE19</accession>
<proteinExistence type="predicted"/>
<evidence type="ECO:0000313" key="2">
    <source>
        <dbReference type="Proteomes" id="UP000805649"/>
    </source>
</evidence>
<evidence type="ECO:0000313" key="1">
    <source>
        <dbReference type="EMBL" id="KAL0930098.1"/>
    </source>
</evidence>
<gene>
    <name evidence="1" type="ORF">CTRU02_214918</name>
</gene>
<protein>
    <submittedName>
        <fullName evidence="1">Histidine kinase 5-like protein 2</fullName>
    </submittedName>
</protein>
<organism evidence="1 2">
    <name type="scientific">Colletotrichum truncatum</name>
    <name type="common">Anthracnose fungus</name>
    <name type="synonym">Colletotrichum capsici</name>
    <dbReference type="NCBI Taxonomy" id="5467"/>
    <lineage>
        <taxon>Eukaryota</taxon>
        <taxon>Fungi</taxon>
        <taxon>Dikarya</taxon>
        <taxon>Ascomycota</taxon>
        <taxon>Pezizomycotina</taxon>
        <taxon>Sordariomycetes</taxon>
        <taxon>Hypocreomycetidae</taxon>
        <taxon>Glomerellales</taxon>
        <taxon>Glomerellaceae</taxon>
        <taxon>Colletotrichum</taxon>
        <taxon>Colletotrichum truncatum species complex</taxon>
    </lineage>
</organism>
<dbReference type="EMBL" id="VUJX02000012">
    <property type="protein sequence ID" value="KAL0930098.1"/>
    <property type="molecule type" value="Genomic_DNA"/>
</dbReference>
<reference evidence="1 2" key="1">
    <citation type="journal article" date="2020" name="Phytopathology">
        <title>Genome Sequence Resources of Colletotrichum truncatum, C. plurivorum, C. musicola, and C. sojae: Four Species Pathogenic to Soybean (Glycine max).</title>
        <authorList>
            <person name="Rogerio F."/>
            <person name="Boufleur T.R."/>
            <person name="Ciampi-Guillardi M."/>
            <person name="Sukno S.A."/>
            <person name="Thon M.R."/>
            <person name="Massola Junior N.S."/>
            <person name="Baroncelli R."/>
        </authorList>
    </citation>
    <scope>NUCLEOTIDE SEQUENCE [LARGE SCALE GENOMIC DNA]</scope>
    <source>
        <strain evidence="1 2">CMES1059</strain>
    </source>
</reference>
<name>A0ACC3YE19_COLTU</name>
<sequence length="954" mass="103937">MLRGVGSFFAGKSTISEWETTETPGILDDALPREVGIHKVQQYVQQNTEPESPDTVIDNSSASAKRQLGSLKAQQPPKPQPLRRPGPTPISNPTSSDKPTTADLSMSSFGRTHPQDPRVHQLFSKATNVIREAIDVEDVLFLEASIRSFGGLTESSTHAIKSADGSKSSSSSSDETEHPERCVNSSCSQRKAKPRCRIFGFSSSSVASIDGDPPCRAFSSVSEGFLAKLLRRYPKGKIFNFDAEGNVQSSDDSSDETILGLSAMNLENGSIGSPEQPQKTESSRKRRREQLSRLKEAKQIMSIFPDARSVCIVPLWDMQKHRWYAGGFVSTTTPGRTFTIEHELGYLRAFGIVIMSEVDRMKAQLIERSKTDLLSSLSHELRSPLHGIILGAELLSDTSLDAFQEEMLASIETCGRTLLETMDHLLDLSRINNFIGSSPSRQNTKGAIATNDTTALNDRSVANRGQRPGIEAGMMSIASDVELDILAEEVVESVCAGFSYQQLSIAHHVNQQSSEHAEVPDLVRRLDSLQAIEDAAFKPQSRGDLLSLLGEVTVTFDVSPAVSWTFHTQSGAIRRIIMNLLGNSLKFTSKGTVNVKVLQVLQDKRKPSASTRVKIIVTDTGRGISDNYLQNHIFSPFCQEDSISTGLGLGLSLVNQIVAKLGGSIQVLSKLGHGTKVTVVLPLQEAAPTSPTGNPYSAGFDEFRSLSDQLKGLRVRIFGPSTEHNAHADGDPDWLKGTRSEGALLANFCAQWLQMHVVEHSVSEHILADMVVTTEAFLEDLLSEQSHGGMSTPVIVVCRNSLVARQLAVSARFKNSDTVIEFVSQPIGPRKLAKVLLLSLRRWIKLQAATMSIPTPSSLGTVEATPGDLAPDDGIRLTPEVEYFCKPFINNETFAVPAAEDGTSNDSQLEEDVQKTARLDFLAREVDTKSDNLSERPKKDCVSSLAPAAPTKMT</sequence>
<dbReference type="Proteomes" id="UP000805649">
    <property type="component" value="Unassembled WGS sequence"/>
</dbReference>